<dbReference type="Proteomes" id="UP000177583">
    <property type="component" value="Unassembled WGS sequence"/>
</dbReference>
<dbReference type="PANTHER" id="PTHR44591">
    <property type="entry name" value="STRESS RESPONSE REGULATOR PROTEIN 1"/>
    <property type="match status" value="1"/>
</dbReference>
<proteinExistence type="predicted"/>
<comment type="caution">
    <text evidence="2">Lacks conserved residue(s) required for the propagation of feature annotation.</text>
</comment>
<dbReference type="PROSITE" id="PS50110">
    <property type="entry name" value="RESPONSE_REGULATORY"/>
    <property type="match status" value="1"/>
</dbReference>
<evidence type="ECO:0000313" key="5">
    <source>
        <dbReference type="Proteomes" id="UP000177583"/>
    </source>
</evidence>
<name>A0A1F6H3L3_9PROT</name>
<dbReference type="InterPro" id="IPR011006">
    <property type="entry name" value="CheY-like_superfamily"/>
</dbReference>
<accession>A0A1F6H3L3</accession>
<dbReference type="AlphaFoldDB" id="A0A1F6H3L3"/>
<evidence type="ECO:0000256" key="1">
    <source>
        <dbReference type="ARBA" id="ARBA00022553"/>
    </source>
</evidence>
<dbReference type="GO" id="GO:0000160">
    <property type="term" value="P:phosphorelay signal transduction system"/>
    <property type="evidence" value="ECO:0007669"/>
    <property type="project" value="InterPro"/>
</dbReference>
<reference evidence="4 5" key="1">
    <citation type="journal article" date="2016" name="Nat. Commun.">
        <title>Thousands of microbial genomes shed light on interconnected biogeochemical processes in an aquifer system.</title>
        <authorList>
            <person name="Anantharaman K."/>
            <person name="Brown C.T."/>
            <person name="Hug L.A."/>
            <person name="Sharon I."/>
            <person name="Castelle C.J."/>
            <person name="Probst A.J."/>
            <person name="Thomas B.C."/>
            <person name="Singh A."/>
            <person name="Wilkins M.J."/>
            <person name="Karaoz U."/>
            <person name="Brodie E.L."/>
            <person name="Williams K.H."/>
            <person name="Hubbard S.S."/>
            <person name="Banfield J.F."/>
        </authorList>
    </citation>
    <scope>NUCLEOTIDE SEQUENCE [LARGE SCALE GENOMIC DNA]</scope>
</reference>
<protein>
    <recommendedName>
        <fullName evidence="3">Response regulatory domain-containing protein</fullName>
    </recommendedName>
</protein>
<evidence type="ECO:0000313" key="4">
    <source>
        <dbReference type="EMBL" id="OGH04961.1"/>
    </source>
</evidence>
<feature type="domain" description="Response regulatory" evidence="3">
    <location>
        <begin position="5"/>
        <end position="123"/>
    </location>
</feature>
<comment type="caution">
    <text evidence="4">The sequence shown here is derived from an EMBL/GenBank/DDBJ whole genome shotgun (WGS) entry which is preliminary data.</text>
</comment>
<keyword evidence="1" id="KW-0597">Phosphoprotein</keyword>
<evidence type="ECO:0000259" key="3">
    <source>
        <dbReference type="PROSITE" id="PS50110"/>
    </source>
</evidence>
<dbReference type="InterPro" id="IPR001789">
    <property type="entry name" value="Sig_transdc_resp-reg_receiver"/>
</dbReference>
<dbReference type="Pfam" id="PF00072">
    <property type="entry name" value="Response_reg"/>
    <property type="match status" value="1"/>
</dbReference>
<evidence type="ECO:0000256" key="2">
    <source>
        <dbReference type="PROSITE-ProRule" id="PRU00169"/>
    </source>
</evidence>
<dbReference type="EMBL" id="MFNF01000001">
    <property type="protein sequence ID" value="OGH04961.1"/>
    <property type="molecule type" value="Genomic_DNA"/>
</dbReference>
<dbReference type="InterPro" id="IPR050595">
    <property type="entry name" value="Bact_response_regulator"/>
</dbReference>
<sequence length="253" mass="28265">MEYREVLILHPQTAVRELLEAFLHSEFEDLLVVGATTGAEAEALIEEQRFDLILCASRLADQAGVQLYVTAKKSRLNCATPLVMLVDPESKDQTSVLYQHGIEHILNLPTNPELLQRKVRQLTNPRDKRKAARYSHPGIIARVYGKGCDCPGEVINLSGGSVLCELRCKGLLSLLMQATSLDLQFPADLKVEKLSKLPCRLSRLWVLEWNDEGHPTVLRVAWSFQNLEGAQARHLDQALGQIDSVYQPNGFLG</sequence>
<dbReference type="CDD" id="cd00156">
    <property type="entry name" value="REC"/>
    <property type="match status" value="1"/>
</dbReference>
<dbReference type="SUPFAM" id="SSF52172">
    <property type="entry name" value="CheY-like"/>
    <property type="match status" value="1"/>
</dbReference>
<dbReference type="SMART" id="SM00448">
    <property type="entry name" value="REC"/>
    <property type="match status" value="1"/>
</dbReference>
<dbReference type="Gene3D" id="3.40.50.2300">
    <property type="match status" value="1"/>
</dbReference>
<dbReference type="PANTHER" id="PTHR44591:SF3">
    <property type="entry name" value="RESPONSE REGULATORY DOMAIN-CONTAINING PROTEIN"/>
    <property type="match status" value="1"/>
</dbReference>
<gene>
    <name evidence="4" type="ORF">A2557_08285</name>
</gene>
<organism evidence="4 5">
    <name type="scientific">Candidatus Lambdaproteobacteria bacterium RIFOXYD2_FULL_56_26</name>
    <dbReference type="NCBI Taxonomy" id="1817773"/>
    <lineage>
        <taxon>Bacteria</taxon>
        <taxon>Pseudomonadati</taxon>
        <taxon>Pseudomonadota</taxon>
        <taxon>Candidatus Lambdaproteobacteria</taxon>
    </lineage>
</organism>